<dbReference type="Pfam" id="PF00149">
    <property type="entry name" value="Metallophos"/>
    <property type="match status" value="1"/>
</dbReference>
<comment type="cofactor">
    <cofactor evidence="1">
        <name>Zn(2+)</name>
        <dbReference type="ChEBI" id="CHEBI:29105"/>
    </cofactor>
</comment>
<dbReference type="InterPro" id="IPR029052">
    <property type="entry name" value="Metallo-depent_PP-like"/>
</dbReference>
<evidence type="ECO:0000256" key="6">
    <source>
        <dbReference type="ARBA" id="ARBA00022525"/>
    </source>
</evidence>
<accession>A0AA39RIS6</accession>
<dbReference type="InterPro" id="IPR041792">
    <property type="entry name" value="MPP_PAP"/>
</dbReference>
<feature type="transmembrane region" description="Helical" evidence="12">
    <location>
        <begin position="693"/>
        <end position="714"/>
    </location>
</feature>
<evidence type="ECO:0000259" key="14">
    <source>
        <dbReference type="Pfam" id="PF14008"/>
    </source>
</evidence>
<dbReference type="SUPFAM" id="SSF49363">
    <property type="entry name" value="Purple acid phosphatase, N-terminal domain"/>
    <property type="match status" value="1"/>
</dbReference>
<sequence>MALFRKFFYRKPPDGLLEIYDRVYGYNCDLPFTLETGIMSLLFLITSVPMSWPFHTFAFFRNKQKTRMSPSPLSIPVMMSVVVLILISLMPAQSSSSSPTLTITPGILKKSGDTVLIEWSNLSSPSSLDWLGIYSPPDSSHDCFIGYKFLNSSPSWASGSGSISLPLTNLRSKYSFRIFRWNQSEVDLTKLDQDHNPLPGTAHLLSQSNPLGFAAGRGPEQVHLAFTDEESEMRVMFLAEDAEKRYVRYGEEEEEMDEVAVARVERYERDDMCDAPANSSVGWRDPGWVFDGVIKGLKKGVRYYYQVGSDSKGWSKIHSFVSRNEDSDETVAFLFGDMGTATPYSTFLRTQDESISTVKWILRDIEALGDKPAFVSHIGDISYARGYSWLWDQFFVQIEPISSKVAYHVCIGNHEYDWPLQPWRPDWAKTIYGTDGGGECGVPYSLKFHMPGNSSEPTGTRAPATRNLYYSFNNGVVHFVYISTETNFFPGSSQYNFIKHDLESVDRNKTPFVVVQGHRPMYTTSNEKGDAPIREKMLEHLEPLFVKNKVTLVLWGHVHRYERFCPLNNFTCGSMGFSGEKWEAFPIHVVIGMAGQDWQPIWAPRADHPNDPIYPQPQRSMYRGGEFGYTRLVATKEKLILSYVGNHDGEVHDMVEILASGQVLNNGGGGGNMGSFTAGSGAGVEVTESKFSWYVKGASLLILGTFIGYVLGYISRTKKANAPGKTWTLVKTEDT</sequence>
<keyword evidence="12" id="KW-0812">Transmembrane</keyword>
<protein>
    <recommendedName>
        <fullName evidence="11">Purple acid phosphatase</fullName>
        <ecNumber evidence="11">3.1.3.2</ecNumber>
    </recommendedName>
</protein>
<keyword evidence="17" id="KW-1185">Reference proteome</keyword>
<dbReference type="Gene3D" id="3.60.21.10">
    <property type="match status" value="1"/>
</dbReference>
<keyword evidence="7" id="KW-0732">Signal</keyword>
<dbReference type="PANTHER" id="PTHR45778:SF7">
    <property type="entry name" value="PURPLE ACID PHOSPHATASE"/>
    <property type="match status" value="1"/>
</dbReference>
<dbReference type="Proteomes" id="UP001168877">
    <property type="component" value="Unassembled WGS sequence"/>
</dbReference>
<evidence type="ECO:0000256" key="10">
    <source>
        <dbReference type="ARBA" id="ARBA00023180"/>
    </source>
</evidence>
<dbReference type="GO" id="GO:0046872">
    <property type="term" value="F:metal ion binding"/>
    <property type="evidence" value="ECO:0007669"/>
    <property type="project" value="InterPro"/>
</dbReference>
<keyword evidence="9" id="KW-0408">Iron</keyword>
<comment type="subunit">
    <text evidence="5">Homodimer.</text>
</comment>
<dbReference type="CDD" id="cd00839">
    <property type="entry name" value="MPP_PAPs"/>
    <property type="match status" value="1"/>
</dbReference>
<dbReference type="InterPro" id="IPR008963">
    <property type="entry name" value="Purple_acid_Pase-like_N"/>
</dbReference>
<reference evidence="16" key="1">
    <citation type="journal article" date="2022" name="Plant J.">
        <title>Strategies of tolerance reflected in two North American maple genomes.</title>
        <authorList>
            <person name="McEvoy S.L."/>
            <person name="Sezen U.U."/>
            <person name="Trouern-Trend A."/>
            <person name="McMahon S.M."/>
            <person name="Schaberg P.G."/>
            <person name="Yang J."/>
            <person name="Wegrzyn J.L."/>
            <person name="Swenson N.G."/>
        </authorList>
    </citation>
    <scope>NUCLEOTIDE SEQUENCE</scope>
    <source>
        <strain evidence="16">NS2018</strain>
    </source>
</reference>
<feature type="domain" description="Calcineurin-like phosphoesterase" evidence="13">
    <location>
        <begin position="335"/>
        <end position="561"/>
    </location>
</feature>
<evidence type="ECO:0000256" key="5">
    <source>
        <dbReference type="ARBA" id="ARBA00011738"/>
    </source>
</evidence>
<evidence type="ECO:0000256" key="12">
    <source>
        <dbReference type="SAM" id="Phobius"/>
    </source>
</evidence>
<evidence type="ECO:0000256" key="7">
    <source>
        <dbReference type="ARBA" id="ARBA00022729"/>
    </source>
</evidence>
<dbReference type="AlphaFoldDB" id="A0AA39RIS6"/>
<comment type="similarity">
    <text evidence="4 11">Belongs to the metallophosphoesterase superfamily. Purple acid phosphatase family.</text>
</comment>
<dbReference type="GO" id="GO:0003993">
    <property type="term" value="F:acid phosphatase activity"/>
    <property type="evidence" value="ECO:0007669"/>
    <property type="project" value="UniProtKB-EC"/>
</dbReference>
<evidence type="ECO:0000313" key="16">
    <source>
        <dbReference type="EMBL" id="KAK0574431.1"/>
    </source>
</evidence>
<dbReference type="PANTHER" id="PTHR45778">
    <property type="entry name" value="PURPLE ACID PHOSPHATASE-RELATED"/>
    <property type="match status" value="1"/>
</dbReference>
<reference evidence="16" key="2">
    <citation type="submission" date="2023-06" db="EMBL/GenBank/DDBJ databases">
        <authorList>
            <person name="Swenson N.G."/>
            <person name="Wegrzyn J.L."/>
            <person name="Mcevoy S.L."/>
        </authorList>
    </citation>
    <scope>NUCLEOTIDE SEQUENCE</scope>
    <source>
        <strain evidence="16">NS2018</strain>
        <tissue evidence="16">Leaf</tissue>
    </source>
</reference>
<evidence type="ECO:0000313" key="17">
    <source>
        <dbReference type="Proteomes" id="UP001168877"/>
    </source>
</evidence>
<keyword evidence="11" id="KW-0378">Hydrolase</keyword>
<proteinExistence type="inferred from homology"/>
<keyword evidence="12" id="KW-0472">Membrane</keyword>
<dbReference type="SUPFAM" id="SSF56300">
    <property type="entry name" value="Metallo-dependent phosphatases"/>
    <property type="match status" value="1"/>
</dbReference>
<evidence type="ECO:0000256" key="3">
    <source>
        <dbReference type="ARBA" id="ARBA00004613"/>
    </source>
</evidence>
<name>A0AA39RIS6_ACESA</name>
<evidence type="ECO:0000256" key="9">
    <source>
        <dbReference type="ARBA" id="ARBA00023004"/>
    </source>
</evidence>
<evidence type="ECO:0000256" key="4">
    <source>
        <dbReference type="ARBA" id="ARBA00008723"/>
    </source>
</evidence>
<comment type="caution">
    <text evidence="16">The sequence shown here is derived from an EMBL/GenBank/DDBJ whole genome shotgun (WGS) entry which is preliminary data.</text>
</comment>
<dbReference type="InterPro" id="IPR025733">
    <property type="entry name" value="PAPs_C"/>
</dbReference>
<dbReference type="EMBL" id="JAUESC010000387">
    <property type="protein sequence ID" value="KAK0574431.1"/>
    <property type="molecule type" value="Genomic_DNA"/>
</dbReference>
<feature type="domain" description="Purple acid phosphatase N-terminal" evidence="15">
    <location>
        <begin position="219"/>
        <end position="321"/>
    </location>
</feature>
<feature type="domain" description="Purple acid phosphatase C-terminal" evidence="14">
    <location>
        <begin position="586"/>
        <end position="653"/>
    </location>
</feature>
<evidence type="ECO:0000256" key="1">
    <source>
        <dbReference type="ARBA" id="ARBA00001947"/>
    </source>
</evidence>
<dbReference type="InterPro" id="IPR015914">
    <property type="entry name" value="PAPs_N"/>
</dbReference>
<keyword evidence="8" id="KW-0862">Zinc</keyword>
<evidence type="ECO:0000256" key="8">
    <source>
        <dbReference type="ARBA" id="ARBA00022833"/>
    </source>
</evidence>
<keyword evidence="10" id="KW-0325">Glycoprotein</keyword>
<keyword evidence="6" id="KW-0964">Secreted</keyword>
<comment type="cofactor">
    <cofactor evidence="2">
        <name>Fe cation</name>
        <dbReference type="ChEBI" id="CHEBI:24875"/>
    </cofactor>
</comment>
<dbReference type="Pfam" id="PF16656">
    <property type="entry name" value="Pur_ac_phosph_N"/>
    <property type="match status" value="1"/>
</dbReference>
<feature type="transmembrane region" description="Helical" evidence="12">
    <location>
        <begin position="38"/>
        <end position="60"/>
    </location>
</feature>
<organism evidence="16 17">
    <name type="scientific">Acer saccharum</name>
    <name type="common">Sugar maple</name>
    <dbReference type="NCBI Taxonomy" id="4024"/>
    <lineage>
        <taxon>Eukaryota</taxon>
        <taxon>Viridiplantae</taxon>
        <taxon>Streptophyta</taxon>
        <taxon>Embryophyta</taxon>
        <taxon>Tracheophyta</taxon>
        <taxon>Spermatophyta</taxon>
        <taxon>Magnoliopsida</taxon>
        <taxon>eudicotyledons</taxon>
        <taxon>Gunneridae</taxon>
        <taxon>Pentapetalae</taxon>
        <taxon>rosids</taxon>
        <taxon>malvids</taxon>
        <taxon>Sapindales</taxon>
        <taxon>Sapindaceae</taxon>
        <taxon>Hippocastanoideae</taxon>
        <taxon>Acereae</taxon>
        <taxon>Acer</taxon>
    </lineage>
</organism>
<dbReference type="Pfam" id="PF14008">
    <property type="entry name" value="Metallophos_C"/>
    <property type="match status" value="1"/>
</dbReference>
<keyword evidence="12" id="KW-1133">Transmembrane helix</keyword>
<dbReference type="Gene3D" id="2.60.40.380">
    <property type="entry name" value="Purple acid phosphatase-like, N-terminal"/>
    <property type="match status" value="1"/>
</dbReference>
<evidence type="ECO:0000259" key="13">
    <source>
        <dbReference type="Pfam" id="PF00149"/>
    </source>
</evidence>
<dbReference type="EC" id="3.1.3.2" evidence="11"/>
<comment type="catalytic activity">
    <reaction evidence="11">
        <text>a phosphate monoester + H2O = an alcohol + phosphate</text>
        <dbReference type="Rhea" id="RHEA:15017"/>
        <dbReference type="ChEBI" id="CHEBI:15377"/>
        <dbReference type="ChEBI" id="CHEBI:30879"/>
        <dbReference type="ChEBI" id="CHEBI:43474"/>
        <dbReference type="ChEBI" id="CHEBI:67140"/>
        <dbReference type="EC" id="3.1.3.2"/>
    </reaction>
</comment>
<evidence type="ECO:0000256" key="2">
    <source>
        <dbReference type="ARBA" id="ARBA00001962"/>
    </source>
</evidence>
<dbReference type="GO" id="GO:0005576">
    <property type="term" value="C:extracellular region"/>
    <property type="evidence" value="ECO:0007669"/>
    <property type="project" value="UniProtKB-SubCell"/>
</dbReference>
<feature type="transmembrane region" description="Helical" evidence="12">
    <location>
        <begin position="72"/>
        <end position="92"/>
    </location>
</feature>
<gene>
    <name evidence="16" type="ORF">LWI29_023631</name>
</gene>
<evidence type="ECO:0000256" key="11">
    <source>
        <dbReference type="RuleBase" id="RU361203"/>
    </source>
</evidence>
<dbReference type="InterPro" id="IPR004843">
    <property type="entry name" value="Calcineurin-like_PHP"/>
</dbReference>
<comment type="subcellular location">
    <subcellularLocation>
        <location evidence="3">Secreted</location>
    </subcellularLocation>
</comment>
<evidence type="ECO:0000259" key="15">
    <source>
        <dbReference type="Pfam" id="PF16656"/>
    </source>
</evidence>